<dbReference type="EMBL" id="BMNI01000001">
    <property type="protein sequence ID" value="GGO85463.1"/>
    <property type="molecule type" value="Genomic_DNA"/>
</dbReference>
<dbReference type="RefSeq" id="WP_188782430.1">
    <property type="nucleotide sequence ID" value="NZ_BMNI01000001.1"/>
</dbReference>
<keyword evidence="3" id="KW-1133">Transmembrane helix</keyword>
<comment type="subcellular location">
    <subcellularLocation>
        <location evidence="1">Cell envelope</location>
    </subcellularLocation>
</comment>
<feature type="transmembrane region" description="Helical" evidence="3">
    <location>
        <begin position="25"/>
        <end position="46"/>
    </location>
</feature>
<evidence type="ECO:0000313" key="6">
    <source>
        <dbReference type="Proteomes" id="UP000655410"/>
    </source>
</evidence>
<evidence type="ECO:0000256" key="3">
    <source>
        <dbReference type="SAM" id="Phobius"/>
    </source>
</evidence>
<dbReference type="PROSITE" id="PS00194">
    <property type="entry name" value="THIOREDOXIN_1"/>
    <property type="match status" value="1"/>
</dbReference>
<dbReference type="InterPro" id="IPR013766">
    <property type="entry name" value="Thioredoxin_domain"/>
</dbReference>
<evidence type="ECO:0000256" key="2">
    <source>
        <dbReference type="ARBA" id="ARBA00022748"/>
    </source>
</evidence>
<keyword evidence="6" id="KW-1185">Reference proteome</keyword>
<dbReference type="InterPro" id="IPR036249">
    <property type="entry name" value="Thioredoxin-like_sf"/>
</dbReference>
<name>A0ABQ2N6S8_9ACTN</name>
<proteinExistence type="predicted"/>
<organism evidence="5 6">
    <name type="scientific">Nocardioides phosphati</name>
    <dbReference type="NCBI Taxonomy" id="1867775"/>
    <lineage>
        <taxon>Bacteria</taxon>
        <taxon>Bacillati</taxon>
        <taxon>Actinomycetota</taxon>
        <taxon>Actinomycetes</taxon>
        <taxon>Propionibacteriales</taxon>
        <taxon>Nocardioidaceae</taxon>
        <taxon>Nocardioides</taxon>
    </lineage>
</organism>
<evidence type="ECO:0000256" key="1">
    <source>
        <dbReference type="ARBA" id="ARBA00004196"/>
    </source>
</evidence>
<keyword evidence="2" id="KW-0201">Cytochrome c-type biogenesis</keyword>
<keyword evidence="3" id="KW-0472">Membrane</keyword>
<gene>
    <name evidence="5" type="ORF">GCM10011584_05490</name>
</gene>
<comment type="caution">
    <text evidence="5">The sequence shown here is derived from an EMBL/GenBank/DDBJ whole genome shotgun (WGS) entry which is preliminary data.</text>
</comment>
<evidence type="ECO:0000313" key="5">
    <source>
        <dbReference type="EMBL" id="GGO85463.1"/>
    </source>
</evidence>
<evidence type="ECO:0000259" key="4">
    <source>
        <dbReference type="PROSITE" id="PS51352"/>
    </source>
</evidence>
<reference evidence="6" key="1">
    <citation type="journal article" date="2019" name="Int. J. Syst. Evol. Microbiol.">
        <title>The Global Catalogue of Microorganisms (GCM) 10K type strain sequencing project: providing services to taxonomists for standard genome sequencing and annotation.</title>
        <authorList>
            <consortium name="The Broad Institute Genomics Platform"/>
            <consortium name="The Broad Institute Genome Sequencing Center for Infectious Disease"/>
            <person name="Wu L."/>
            <person name="Ma J."/>
        </authorList>
    </citation>
    <scope>NUCLEOTIDE SEQUENCE [LARGE SCALE GENOMIC DNA]</scope>
    <source>
        <strain evidence="6">CGMCC 4.7371</strain>
    </source>
</reference>
<dbReference type="InterPro" id="IPR017937">
    <property type="entry name" value="Thioredoxin_CS"/>
</dbReference>
<dbReference type="Proteomes" id="UP000655410">
    <property type="component" value="Unassembled WGS sequence"/>
</dbReference>
<dbReference type="Pfam" id="PF08534">
    <property type="entry name" value="Redoxin"/>
    <property type="match status" value="1"/>
</dbReference>
<feature type="domain" description="Thioredoxin" evidence="4">
    <location>
        <begin position="47"/>
        <end position="197"/>
    </location>
</feature>
<accession>A0ABQ2N6S8</accession>
<protein>
    <recommendedName>
        <fullName evidence="4">Thioredoxin domain-containing protein</fullName>
    </recommendedName>
</protein>
<keyword evidence="3" id="KW-0812">Transmembrane</keyword>
<dbReference type="PROSITE" id="PS51352">
    <property type="entry name" value="THIOREDOXIN_2"/>
    <property type="match status" value="1"/>
</dbReference>
<sequence length="198" mass="19946">MTTTSTSTPSSASGPGPAGGLRRRWLTIAGAALVTLLVLAVTYTALSSQPDPAPGAASSTAGSSKVATAFTASTLSDEEVPVPGGKPSVVFFFSATCGTCGPGARALAEAQAGTPDANYVAVDIDPNESVEDVREFLTANDAGTLAYARDTDAALTRAYELTQLSTAVVLDASGTEVYRGVDPTPTQIRSALSKAGVE</sequence>
<dbReference type="Gene3D" id="3.40.30.10">
    <property type="entry name" value="Glutaredoxin"/>
    <property type="match status" value="1"/>
</dbReference>
<dbReference type="SUPFAM" id="SSF52833">
    <property type="entry name" value="Thioredoxin-like"/>
    <property type="match status" value="1"/>
</dbReference>
<dbReference type="InterPro" id="IPR013740">
    <property type="entry name" value="Redoxin"/>
</dbReference>